<protein>
    <submittedName>
        <fullName evidence="1">Uncharacterized protein</fullName>
    </submittedName>
</protein>
<keyword evidence="2" id="KW-1185">Reference proteome</keyword>
<organism evidence="1 2">
    <name type="scientific">Knipowitschia caucasica</name>
    <name type="common">Caucasian dwarf goby</name>
    <name type="synonym">Pomatoschistus caucasicus</name>
    <dbReference type="NCBI Taxonomy" id="637954"/>
    <lineage>
        <taxon>Eukaryota</taxon>
        <taxon>Metazoa</taxon>
        <taxon>Chordata</taxon>
        <taxon>Craniata</taxon>
        <taxon>Vertebrata</taxon>
        <taxon>Euteleostomi</taxon>
        <taxon>Actinopterygii</taxon>
        <taxon>Neopterygii</taxon>
        <taxon>Teleostei</taxon>
        <taxon>Neoteleostei</taxon>
        <taxon>Acanthomorphata</taxon>
        <taxon>Gobiaria</taxon>
        <taxon>Gobiiformes</taxon>
        <taxon>Gobioidei</taxon>
        <taxon>Gobiidae</taxon>
        <taxon>Gobiinae</taxon>
        <taxon>Knipowitschia</taxon>
    </lineage>
</organism>
<dbReference type="Proteomes" id="UP001497482">
    <property type="component" value="Chromosome 5"/>
</dbReference>
<proteinExistence type="predicted"/>
<name>A0AAV2LXF5_KNICA</name>
<gene>
    <name evidence="1" type="ORF">KC01_LOCUS33064</name>
</gene>
<accession>A0AAV2LXF5</accession>
<evidence type="ECO:0000313" key="1">
    <source>
        <dbReference type="EMBL" id="CAL1605738.1"/>
    </source>
</evidence>
<dbReference type="EMBL" id="OZ035827">
    <property type="protein sequence ID" value="CAL1605738.1"/>
    <property type="molecule type" value="Genomic_DNA"/>
</dbReference>
<reference evidence="1 2" key="1">
    <citation type="submission" date="2024-04" db="EMBL/GenBank/DDBJ databases">
        <authorList>
            <person name="Waldvogel A.-M."/>
            <person name="Schoenle A."/>
        </authorList>
    </citation>
    <scope>NUCLEOTIDE SEQUENCE [LARGE SCALE GENOMIC DNA]</scope>
</reference>
<sequence>MTITLCHHRHREDCLNLLLTTKETPTLIHQNGFHNINTKPKPSRLEKLLHHDKEGRKSGSHFESVVWLYGSGVALFAARRKAKI</sequence>
<evidence type="ECO:0000313" key="2">
    <source>
        <dbReference type="Proteomes" id="UP001497482"/>
    </source>
</evidence>
<dbReference type="AlphaFoldDB" id="A0AAV2LXF5"/>